<dbReference type="PANTHER" id="PTHR45138">
    <property type="entry name" value="REGULATORY COMPONENTS OF SENSORY TRANSDUCTION SYSTEM"/>
    <property type="match status" value="1"/>
</dbReference>
<dbReference type="FunFam" id="3.30.70.270:FF:000001">
    <property type="entry name" value="Diguanylate cyclase domain protein"/>
    <property type="match status" value="1"/>
</dbReference>
<evidence type="ECO:0000259" key="2">
    <source>
        <dbReference type="PROSITE" id="PS50887"/>
    </source>
</evidence>
<proteinExistence type="predicted"/>
<dbReference type="CDD" id="cd01949">
    <property type="entry name" value="GGDEF"/>
    <property type="match status" value="1"/>
</dbReference>
<organism evidence="3 4">
    <name type="scientific">Paenibacillus validus</name>
    <dbReference type="NCBI Taxonomy" id="44253"/>
    <lineage>
        <taxon>Bacteria</taxon>
        <taxon>Bacillati</taxon>
        <taxon>Bacillota</taxon>
        <taxon>Bacilli</taxon>
        <taxon>Bacillales</taxon>
        <taxon>Paenibacillaceae</taxon>
        <taxon>Paenibacillus</taxon>
    </lineage>
</organism>
<feature type="transmembrane region" description="Helical" evidence="1">
    <location>
        <begin position="20"/>
        <end position="36"/>
    </location>
</feature>
<dbReference type="InterPro" id="IPR000160">
    <property type="entry name" value="GGDEF_dom"/>
</dbReference>
<evidence type="ECO:0000313" key="4">
    <source>
        <dbReference type="Proteomes" id="UP000450917"/>
    </source>
</evidence>
<dbReference type="Proteomes" id="UP000450917">
    <property type="component" value="Unassembled WGS sequence"/>
</dbReference>
<dbReference type="InterPro" id="IPR036854">
    <property type="entry name" value="Photo_II_D1/D2_sf"/>
</dbReference>
<protein>
    <submittedName>
        <fullName evidence="3">Diguanylate cyclase</fullName>
    </submittedName>
</protein>
<dbReference type="NCBIfam" id="TIGR00254">
    <property type="entry name" value="GGDEF"/>
    <property type="match status" value="1"/>
</dbReference>
<feature type="transmembrane region" description="Helical" evidence="1">
    <location>
        <begin position="86"/>
        <end position="110"/>
    </location>
</feature>
<feature type="transmembrane region" description="Helical" evidence="1">
    <location>
        <begin position="122"/>
        <end position="140"/>
    </location>
</feature>
<keyword evidence="1" id="KW-0472">Membrane</keyword>
<dbReference type="PANTHER" id="PTHR45138:SF9">
    <property type="entry name" value="DIGUANYLATE CYCLASE DGCM-RELATED"/>
    <property type="match status" value="1"/>
</dbReference>
<dbReference type="InterPro" id="IPR029787">
    <property type="entry name" value="Nucleotide_cyclase"/>
</dbReference>
<feature type="domain" description="GGDEF" evidence="2">
    <location>
        <begin position="231"/>
        <end position="362"/>
    </location>
</feature>
<dbReference type="SUPFAM" id="SSF81483">
    <property type="entry name" value="Bacterial photosystem II reaction centre, L and M subunits"/>
    <property type="match status" value="1"/>
</dbReference>
<sequence>MNHILLELANTRHTYRKMLNLYWITILLTVILEFSIQRIQHDMSPREIIAPLALHALLLTIATGIVEWLYRYRHAQSDWLLVSTGILYASSIILMNPSIGIVPAIFIFPILTSVLSFNKQTILIAFALVLLSFGVLYGVSAPLRLTMQPVHMIGILFLYTGTTVIALSITSSGIELLDNLKHATEAKQELLVKNIIMDTLSKIDALTELYNHKTFHEYLEKLIEQNELNDLSLQLAILDIDNFKRINDTYGHWVGDIILIRVASIIKETVTPNDFVARYGGEEFAVIFTEKTLDEAYRLVEQIRHKLYVTLHPELDSKAATISIGLQEYMKGKGKEALFKGADASLYAAKRTGKNKTFVHSTPYPALNTTDLSAEKIRSSN</sequence>
<dbReference type="InterPro" id="IPR043128">
    <property type="entry name" value="Rev_trsase/Diguanyl_cyclase"/>
</dbReference>
<comment type="caution">
    <text evidence="3">The sequence shown here is derived from an EMBL/GenBank/DDBJ whole genome shotgun (WGS) entry which is preliminary data.</text>
</comment>
<dbReference type="RefSeq" id="WP_127610116.1">
    <property type="nucleotide sequence ID" value="NZ_JARTHK010000199.1"/>
</dbReference>
<feature type="transmembrane region" description="Helical" evidence="1">
    <location>
        <begin position="48"/>
        <end position="66"/>
    </location>
</feature>
<dbReference type="InterPro" id="IPR050469">
    <property type="entry name" value="Diguanylate_Cyclase"/>
</dbReference>
<accession>A0A7X2ZFF8</accession>
<gene>
    <name evidence="3" type="ORF">GNP93_25285</name>
</gene>
<feature type="transmembrane region" description="Helical" evidence="1">
    <location>
        <begin position="152"/>
        <end position="177"/>
    </location>
</feature>
<evidence type="ECO:0000256" key="1">
    <source>
        <dbReference type="SAM" id="Phobius"/>
    </source>
</evidence>
<dbReference type="Pfam" id="PF00990">
    <property type="entry name" value="GGDEF"/>
    <property type="match status" value="1"/>
</dbReference>
<dbReference type="Gene3D" id="3.30.70.270">
    <property type="match status" value="1"/>
</dbReference>
<keyword evidence="1" id="KW-0812">Transmembrane</keyword>
<evidence type="ECO:0000313" key="3">
    <source>
        <dbReference type="EMBL" id="MUG73922.1"/>
    </source>
</evidence>
<dbReference type="GO" id="GO:0052621">
    <property type="term" value="F:diguanylate cyclase activity"/>
    <property type="evidence" value="ECO:0007669"/>
    <property type="project" value="TreeGrafter"/>
</dbReference>
<dbReference type="EMBL" id="WNZX01000036">
    <property type="protein sequence ID" value="MUG73922.1"/>
    <property type="molecule type" value="Genomic_DNA"/>
</dbReference>
<dbReference type="PROSITE" id="PS50887">
    <property type="entry name" value="GGDEF"/>
    <property type="match status" value="1"/>
</dbReference>
<name>A0A7X2ZFF8_9BACL</name>
<keyword evidence="1" id="KW-1133">Transmembrane helix</keyword>
<dbReference type="SMART" id="SM00267">
    <property type="entry name" value="GGDEF"/>
    <property type="match status" value="1"/>
</dbReference>
<dbReference type="SUPFAM" id="SSF55073">
    <property type="entry name" value="Nucleotide cyclase"/>
    <property type="match status" value="1"/>
</dbReference>
<dbReference type="GO" id="GO:0009772">
    <property type="term" value="P:photosynthetic electron transport in photosystem II"/>
    <property type="evidence" value="ECO:0007669"/>
    <property type="project" value="InterPro"/>
</dbReference>
<keyword evidence="4" id="KW-1185">Reference proteome</keyword>
<dbReference type="AlphaFoldDB" id="A0A7X2ZFF8"/>
<reference evidence="3 4" key="1">
    <citation type="submission" date="2019-11" db="EMBL/GenBank/DDBJ databases">
        <title>Draft genome sequences of five Paenibacillus species of dairy origin.</title>
        <authorList>
            <person name="Olajide A.M."/>
            <person name="Chen S."/>
            <person name="Lapointe G."/>
        </authorList>
    </citation>
    <scope>NUCLEOTIDE SEQUENCE [LARGE SCALE GENOMIC DNA]</scope>
    <source>
        <strain evidence="3 4">2CS3</strain>
    </source>
</reference>